<name>F7VPA2_SORMK</name>
<reference evidence="2 3" key="1">
    <citation type="journal article" date="2010" name="PLoS Genet.">
        <title>De novo assembly of a 40 Mb eukaryotic genome from short sequence reads: Sordaria macrospora, a model organism for fungal morphogenesis.</title>
        <authorList>
            <person name="Nowrousian M."/>
            <person name="Stajich J."/>
            <person name="Chu M."/>
            <person name="Engh I."/>
            <person name="Espagne E."/>
            <person name="Halliday K."/>
            <person name="Kamerewerd J."/>
            <person name="Kempken F."/>
            <person name="Knab B."/>
            <person name="Kuo H.C."/>
            <person name="Osiewacz H.D."/>
            <person name="Poeggeler S."/>
            <person name="Read N."/>
            <person name="Seiler S."/>
            <person name="Smith K."/>
            <person name="Zickler D."/>
            <person name="Kueck U."/>
            <person name="Freitag M."/>
        </authorList>
    </citation>
    <scope>NUCLEOTIDE SEQUENCE [LARGE SCALE GENOMIC DNA]</scope>
    <source>
        <strain evidence="3">ATCC MYA-333 / DSM 997 / K(L3346) / K-hell</strain>
        <tissue evidence="2">Mycelium</tissue>
    </source>
</reference>
<sequence>MGNTRKSPSKLGQSPAVKSHHARVNSTSSNAFGGPSTPSKLGGGGGGGGSARKNESSTPAKEWNFTYLPPSHEERKKNGRVEGRNLITWSRKYPARPLSQAMNPIYLEAKSLTIPPGPRMAEKLLLHIQYECSRYRVDIPWDSIAHRLHPGSTGSAIHQHLNRLRGHLIAEGHLVPPICQKPGSRVFVDPHVRGYIRANQENPDDQLTTRPVRFDEPLEDRKFNLPDAVENFGRGGGGGGNYGGGGGSGAGTPRRGSVNGNGTPLGRTPGGILAGVGPIGDNGIGSSGGSGGGRMRASRGSGRGVVKIKREPSPDPADLDSDEEYRPGAKKVPKSAARRSARAKKVNTRPTYAEEEDDDMEYYGVVPRQSVEQYQQGEADVADDEGEAEDYGADADEYFLRYDLDNDRRGSGVGAGNGKGNRIGSVPSYVPQFDDEGEDADFEGLDSPPKPAQVRQANNNGYPTRNEYRLPPITNLMRNTNANAEDDYSHGANEAMFSDPRSPSAWAAPPPPLMRPDFYNFASALHSGGDGNYHSQPMQGSSSHGHGQDTQYSHAFSQQGRSQDPFLGQNNRASSKGDGNQMFDFQSEPDDDDGHELEQSPSKRAKHA</sequence>
<dbReference type="InParanoid" id="F7VPA2"/>
<dbReference type="GeneID" id="10808230"/>
<evidence type="ECO:0000256" key="1">
    <source>
        <dbReference type="SAM" id="MobiDB-lite"/>
    </source>
</evidence>
<protein>
    <submittedName>
        <fullName evidence="2">WGS project CABT00000000 data, contig 2.3</fullName>
    </submittedName>
</protein>
<gene>
    <name evidence="2" type="ORF">SMAC_12087</name>
</gene>
<evidence type="ECO:0000313" key="2">
    <source>
        <dbReference type="EMBL" id="CCC07330.1"/>
    </source>
</evidence>
<feature type="compositionally biased region" description="Polar residues" evidence="1">
    <location>
        <begin position="533"/>
        <end position="578"/>
    </location>
</feature>
<dbReference type="OrthoDB" id="3903267at2759"/>
<feature type="compositionally biased region" description="Basic residues" evidence="1">
    <location>
        <begin position="328"/>
        <end position="347"/>
    </location>
</feature>
<feature type="compositionally biased region" description="Gly residues" evidence="1">
    <location>
        <begin position="41"/>
        <end position="50"/>
    </location>
</feature>
<accession>F7VPA2</accession>
<dbReference type="KEGG" id="smp:10808230"/>
<dbReference type="OMA" id="SHHARVN"/>
<comment type="caution">
    <text evidence="2">The sequence shown here is derived from an EMBL/GenBank/DDBJ whole genome shotgun (WGS) entry which is preliminary data.</text>
</comment>
<feature type="compositionally biased region" description="Polar residues" evidence="1">
    <location>
        <begin position="1"/>
        <end position="12"/>
    </location>
</feature>
<dbReference type="Proteomes" id="UP000001881">
    <property type="component" value="Unassembled WGS sequence"/>
</dbReference>
<feature type="compositionally biased region" description="Gly residues" evidence="1">
    <location>
        <begin position="268"/>
        <end position="294"/>
    </location>
</feature>
<feature type="compositionally biased region" description="Polar residues" evidence="1">
    <location>
        <begin position="24"/>
        <end position="39"/>
    </location>
</feature>
<feature type="compositionally biased region" description="Gly residues" evidence="1">
    <location>
        <begin position="233"/>
        <end position="250"/>
    </location>
</feature>
<organism evidence="2 3">
    <name type="scientific">Sordaria macrospora (strain ATCC MYA-333 / DSM 997 / K(L3346) / K-hell)</name>
    <dbReference type="NCBI Taxonomy" id="771870"/>
    <lineage>
        <taxon>Eukaryota</taxon>
        <taxon>Fungi</taxon>
        <taxon>Dikarya</taxon>
        <taxon>Ascomycota</taxon>
        <taxon>Pezizomycotina</taxon>
        <taxon>Sordariomycetes</taxon>
        <taxon>Sordariomycetidae</taxon>
        <taxon>Sordariales</taxon>
        <taxon>Sordariaceae</taxon>
        <taxon>Sordaria</taxon>
    </lineage>
</organism>
<keyword evidence="3" id="KW-1185">Reference proteome</keyword>
<feature type="region of interest" description="Disordered" evidence="1">
    <location>
        <begin position="411"/>
        <end position="608"/>
    </location>
</feature>
<dbReference type="eggNOG" id="ENOG502T15E">
    <property type="taxonomic scope" value="Eukaryota"/>
</dbReference>
<feature type="region of interest" description="Disordered" evidence="1">
    <location>
        <begin position="1"/>
        <end position="79"/>
    </location>
</feature>
<dbReference type="EMBL" id="CABT02000003">
    <property type="protein sequence ID" value="CCC07330.1"/>
    <property type="molecule type" value="Genomic_DNA"/>
</dbReference>
<feature type="compositionally biased region" description="Low complexity" evidence="1">
    <location>
        <begin position="498"/>
        <end position="507"/>
    </location>
</feature>
<feature type="compositionally biased region" description="Gly residues" evidence="1">
    <location>
        <begin position="411"/>
        <end position="421"/>
    </location>
</feature>
<dbReference type="AlphaFoldDB" id="F7VPA2"/>
<dbReference type="VEuPathDB" id="FungiDB:SMAC_12087"/>
<evidence type="ECO:0000313" key="3">
    <source>
        <dbReference type="Proteomes" id="UP000001881"/>
    </source>
</evidence>
<proteinExistence type="predicted"/>
<feature type="region of interest" description="Disordered" evidence="1">
    <location>
        <begin position="233"/>
        <end position="362"/>
    </location>
</feature>
<dbReference type="HOGENOM" id="CLU_482401_0_0_1"/>
<feature type="compositionally biased region" description="Acidic residues" evidence="1">
    <location>
        <begin position="433"/>
        <end position="444"/>
    </location>
</feature>